<name>B1WRE4_CROS5</name>
<proteinExistence type="predicted"/>
<sequence length="34" mass="3743">MATSSRLVPLKAVRVSLVVSLTAVFLAIFSHHYE</sequence>
<evidence type="ECO:0000313" key="3">
    <source>
        <dbReference type="Proteomes" id="UP000001203"/>
    </source>
</evidence>
<keyword evidence="3" id="KW-1185">Reference proteome</keyword>
<dbReference type="AlphaFoldDB" id="B1WRE4"/>
<gene>
    <name evidence="2" type="ordered locus">cce_2445</name>
</gene>
<evidence type="ECO:0000313" key="2">
    <source>
        <dbReference type="EMBL" id="ACB51793.1"/>
    </source>
</evidence>
<dbReference type="HOGENOM" id="CLU_3373308_0_0_3"/>
<keyword evidence="1" id="KW-0472">Membrane</keyword>
<organism evidence="2 3">
    <name type="scientific">Crocosphaera subtropica (strain ATCC 51142 / BH68)</name>
    <name type="common">Cyanothece sp. (strain ATCC 51142)</name>
    <dbReference type="NCBI Taxonomy" id="43989"/>
    <lineage>
        <taxon>Bacteria</taxon>
        <taxon>Bacillati</taxon>
        <taxon>Cyanobacteriota</taxon>
        <taxon>Cyanophyceae</taxon>
        <taxon>Oscillatoriophycideae</taxon>
        <taxon>Chroococcales</taxon>
        <taxon>Aphanothecaceae</taxon>
        <taxon>Crocosphaera</taxon>
        <taxon>Crocosphaera subtropica</taxon>
    </lineage>
</organism>
<dbReference type="KEGG" id="cyt:cce_2445"/>
<dbReference type="Proteomes" id="UP000001203">
    <property type="component" value="Chromosome circular"/>
</dbReference>
<keyword evidence="1" id="KW-1133">Transmembrane helix</keyword>
<accession>B1WRE4</accession>
<feature type="transmembrane region" description="Helical" evidence="1">
    <location>
        <begin position="12"/>
        <end position="33"/>
    </location>
</feature>
<evidence type="ECO:0000256" key="1">
    <source>
        <dbReference type="SAM" id="Phobius"/>
    </source>
</evidence>
<protein>
    <submittedName>
        <fullName evidence="2">Uncharacterized protein</fullName>
    </submittedName>
</protein>
<dbReference type="EMBL" id="CP000806">
    <property type="protein sequence ID" value="ACB51793.1"/>
    <property type="molecule type" value="Genomic_DNA"/>
</dbReference>
<keyword evidence="1" id="KW-0812">Transmembrane</keyword>
<reference evidence="2 3" key="1">
    <citation type="journal article" date="2008" name="Proc. Natl. Acad. Sci. U.S.A.">
        <title>The genome of Cyanothece 51142, a unicellular diazotrophic cyanobacterium important in the marine nitrogen cycle.</title>
        <authorList>
            <person name="Welsh E.A."/>
            <person name="Liberton M."/>
            <person name="Stoeckel J."/>
            <person name="Loh T."/>
            <person name="Elvitigala T."/>
            <person name="Wang C."/>
            <person name="Wollam A."/>
            <person name="Fulton R.S."/>
            <person name="Clifton S.W."/>
            <person name="Jacobs J.M."/>
            <person name="Aurora R."/>
            <person name="Ghosh B.K."/>
            <person name="Sherman L.A."/>
            <person name="Smith R.D."/>
            <person name="Wilson R.K."/>
            <person name="Pakrasi H.B."/>
        </authorList>
    </citation>
    <scope>NUCLEOTIDE SEQUENCE [LARGE SCALE GENOMIC DNA]</scope>
    <source>
        <strain evidence="3">ATCC 51142 / BH68</strain>
    </source>
</reference>